<proteinExistence type="predicted"/>
<protein>
    <submittedName>
        <fullName evidence="1">Uncharacterized protein</fullName>
    </submittedName>
</protein>
<gene>
    <name evidence="1" type="ORF">SAMN06297144_0703</name>
</gene>
<name>A0A285QI43_9SPHN</name>
<organism evidence="1 2">
    <name type="scientific">Sphingomonas guangdongensis</name>
    <dbReference type="NCBI Taxonomy" id="1141890"/>
    <lineage>
        <taxon>Bacteria</taxon>
        <taxon>Pseudomonadati</taxon>
        <taxon>Pseudomonadota</taxon>
        <taxon>Alphaproteobacteria</taxon>
        <taxon>Sphingomonadales</taxon>
        <taxon>Sphingomonadaceae</taxon>
        <taxon>Sphingomonas</taxon>
    </lineage>
</organism>
<dbReference type="Proteomes" id="UP000219494">
    <property type="component" value="Unassembled WGS sequence"/>
</dbReference>
<keyword evidence="2" id="KW-1185">Reference proteome</keyword>
<evidence type="ECO:0000313" key="1">
    <source>
        <dbReference type="EMBL" id="SOB79732.1"/>
    </source>
</evidence>
<dbReference type="AlphaFoldDB" id="A0A285QI43"/>
<evidence type="ECO:0000313" key="2">
    <source>
        <dbReference type="Proteomes" id="UP000219494"/>
    </source>
</evidence>
<sequence>MDLNYLFARHQVSLMRATSARCEPSRIAHIKLAQGYAGRIDTLRGLSGATGRMLAAPAVAA</sequence>
<reference evidence="1 2" key="1">
    <citation type="submission" date="2017-07" db="EMBL/GenBank/DDBJ databases">
        <authorList>
            <person name="Sun Z.S."/>
            <person name="Albrecht U."/>
            <person name="Echele G."/>
            <person name="Lee C.C."/>
        </authorList>
    </citation>
    <scope>NUCLEOTIDE SEQUENCE [LARGE SCALE GENOMIC DNA]</scope>
    <source>
        <strain evidence="1 2">CGMCC 1.12672</strain>
    </source>
</reference>
<dbReference type="EMBL" id="OBMI01000001">
    <property type="protein sequence ID" value="SOB79732.1"/>
    <property type="molecule type" value="Genomic_DNA"/>
</dbReference>
<dbReference type="OrthoDB" id="7406309at2"/>
<accession>A0A285QI43</accession>
<dbReference type="RefSeq" id="WP_097062567.1">
    <property type="nucleotide sequence ID" value="NZ_OBMI01000001.1"/>
</dbReference>